<reference evidence="6" key="1">
    <citation type="submission" date="2021-03" db="EMBL/GenBank/DDBJ databases">
        <title>Chromosome level genome of the anhydrobiotic midge Polypedilum vanderplanki.</title>
        <authorList>
            <person name="Yoshida Y."/>
            <person name="Kikawada T."/>
            <person name="Gusev O."/>
        </authorList>
    </citation>
    <scope>NUCLEOTIDE SEQUENCE</scope>
    <source>
        <strain evidence="6">NIAS01</strain>
        <tissue evidence="6">Whole body or cell culture</tissue>
    </source>
</reference>
<dbReference type="EMBL" id="JADBJN010000004">
    <property type="protein sequence ID" value="KAG5669106.1"/>
    <property type="molecule type" value="Genomic_DNA"/>
</dbReference>
<evidence type="ECO:0000313" key="6">
    <source>
        <dbReference type="EMBL" id="KAG5669106.1"/>
    </source>
</evidence>
<keyword evidence="2" id="KW-0479">Metal-binding</keyword>
<dbReference type="GO" id="GO:0046872">
    <property type="term" value="F:metal ion binding"/>
    <property type="evidence" value="ECO:0007669"/>
    <property type="project" value="UniProtKB-KW"/>
</dbReference>
<evidence type="ECO:0000256" key="3">
    <source>
        <dbReference type="ARBA" id="ARBA00023004"/>
    </source>
</evidence>
<keyword evidence="1" id="KW-0349">Heme</keyword>
<evidence type="ECO:0000256" key="2">
    <source>
        <dbReference type="ARBA" id="ARBA00022723"/>
    </source>
</evidence>
<dbReference type="GO" id="GO:0016020">
    <property type="term" value="C:membrane"/>
    <property type="evidence" value="ECO:0007669"/>
    <property type="project" value="TreeGrafter"/>
</dbReference>
<organism evidence="6 7">
    <name type="scientific">Polypedilum vanderplanki</name>
    <name type="common">Sleeping chironomid midge</name>
    <dbReference type="NCBI Taxonomy" id="319348"/>
    <lineage>
        <taxon>Eukaryota</taxon>
        <taxon>Metazoa</taxon>
        <taxon>Ecdysozoa</taxon>
        <taxon>Arthropoda</taxon>
        <taxon>Hexapoda</taxon>
        <taxon>Insecta</taxon>
        <taxon>Pterygota</taxon>
        <taxon>Neoptera</taxon>
        <taxon>Endopterygota</taxon>
        <taxon>Diptera</taxon>
        <taxon>Nematocera</taxon>
        <taxon>Chironomoidea</taxon>
        <taxon>Chironomidae</taxon>
        <taxon>Chironominae</taxon>
        <taxon>Polypedilum</taxon>
        <taxon>Polypedilum</taxon>
    </lineage>
</organism>
<comment type="similarity">
    <text evidence="4">Belongs to the cytochrome b5 family.</text>
</comment>
<dbReference type="OrthoDB" id="260091at2759"/>
<evidence type="ECO:0000256" key="4">
    <source>
        <dbReference type="ARBA" id="ARBA00038168"/>
    </source>
</evidence>
<keyword evidence="7" id="KW-1185">Reference proteome</keyword>
<evidence type="ECO:0000313" key="7">
    <source>
        <dbReference type="Proteomes" id="UP001107558"/>
    </source>
</evidence>
<sequence length="129" mass="14591">MTITTANDTPTKFYTLAEVAQNNGKKGKPIWIIYKNSVYDVTAYIESGAHPGEENVITDFAGKDCTRDFNDVGHSPDAMREMKTMKIGEIVEEDRKEGNNPKKVTSVQSIVSMSENGEKKRRRRFLLCR</sequence>
<dbReference type="Gene3D" id="3.10.120.10">
    <property type="entry name" value="Cytochrome b5-like heme/steroid binding domain"/>
    <property type="match status" value="1"/>
</dbReference>
<dbReference type="GO" id="GO:0020037">
    <property type="term" value="F:heme binding"/>
    <property type="evidence" value="ECO:0007669"/>
    <property type="project" value="TreeGrafter"/>
</dbReference>
<protein>
    <recommendedName>
        <fullName evidence="5">Cytochrome b5 heme-binding domain-containing protein</fullName>
    </recommendedName>
</protein>
<accession>A0A9J6BHC0</accession>
<dbReference type="InterPro" id="IPR050668">
    <property type="entry name" value="Cytochrome_b5"/>
</dbReference>
<comment type="caution">
    <text evidence="6">The sequence shown here is derived from an EMBL/GenBank/DDBJ whole genome shotgun (WGS) entry which is preliminary data.</text>
</comment>
<dbReference type="Pfam" id="PF00173">
    <property type="entry name" value="Cyt-b5"/>
    <property type="match status" value="1"/>
</dbReference>
<proteinExistence type="inferred from homology"/>
<dbReference type="PROSITE" id="PS50255">
    <property type="entry name" value="CYTOCHROME_B5_2"/>
    <property type="match status" value="1"/>
</dbReference>
<evidence type="ECO:0000259" key="5">
    <source>
        <dbReference type="PROSITE" id="PS50255"/>
    </source>
</evidence>
<dbReference type="SMART" id="SM01117">
    <property type="entry name" value="Cyt-b5"/>
    <property type="match status" value="1"/>
</dbReference>
<dbReference type="InterPro" id="IPR001199">
    <property type="entry name" value="Cyt_B5-like_heme/steroid-bd"/>
</dbReference>
<feature type="domain" description="Cytochrome b5 heme-binding" evidence="5">
    <location>
        <begin position="11"/>
        <end position="91"/>
    </location>
</feature>
<gene>
    <name evidence="6" type="ORF">PVAND_017003</name>
</gene>
<dbReference type="PANTHER" id="PTHR19359">
    <property type="entry name" value="CYTOCHROME B5"/>
    <property type="match status" value="1"/>
</dbReference>
<name>A0A9J6BHC0_POLVA</name>
<dbReference type="InterPro" id="IPR036400">
    <property type="entry name" value="Cyt_B5-like_heme/steroid_sf"/>
</dbReference>
<evidence type="ECO:0000256" key="1">
    <source>
        <dbReference type="ARBA" id="ARBA00022617"/>
    </source>
</evidence>
<keyword evidence="3" id="KW-0408">Iron</keyword>
<dbReference type="AlphaFoldDB" id="A0A9J6BHC0"/>
<dbReference type="Proteomes" id="UP001107558">
    <property type="component" value="Chromosome 4"/>
</dbReference>
<dbReference type="SUPFAM" id="SSF55856">
    <property type="entry name" value="Cytochrome b5-like heme/steroid binding domain"/>
    <property type="match status" value="1"/>
</dbReference>